<comment type="caution">
    <text evidence="3">The sequence shown here is derived from an EMBL/GenBank/DDBJ whole genome shotgun (WGS) entry which is preliminary data.</text>
</comment>
<dbReference type="SMART" id="SM00255">
    <property type="entry name" value="TIR"/>
    <property type="match status" value="1"/>
</dbReference>
<dbReference type="Proteomes" id="UP000257109">
    <property type="component" value="Unassembled WGS sequence"/>
</dbReference>
<dbReference type="EMBL" id="QJKJ01007210">
    <property type="protein sequence ID" value="RDX83901.1"/>
    <property type="molecule type" value="Genomic_DNA"/>
</dbReference>
<dbReference type="SUPFAM" id="SSF52200">
    <property type="entry name" value="Toll/Interleukin receptor TIR domain"/>
    <property type="match status" value="1"/>
</dbReference>
<gene>
    <name evidence="3" type="primary">N</name>
    <name evidence="3" type="ORF">CR513_35128</name>
</gene>
<sequence length="177" mass="20644">MEFSCASYHPRYTRGEDAEENPMSDNVVPQIKNAVFVSFRGEDIRHGFLSHLIEAFDMKKIYAFVDDNLERGDEIWPSLVREIEGSFISLIIFSQDYASSRWCLEELVAILEYREKYERIVIPVFYHVEPTHVRHQSGSYKNAFAKHGSKHKTKVQLWRHALNKSADLSGIESSKFR</sequence>
<dbReference type="Pfam" id="PF01582">
    <property type="entry name" value="TIR"/>
    <property type="match status" value="1"/>
</dbReference>
<protein>
    <submittedName>
        <fullName evidence="3">TMV resistance protein N</fullName>
    </submittedName>
</protein>
<dbReference type="InterPro" id="IPR000157">
    <property type="entry name" value="TIR_dom"/>
</dbReference>
<dbReference type="Gene3D" id="3.40.50.10140">
    <property type="entry name" value="Toll/interleukin-1 receptor homology (TIR) domain"/>
    <property type="match status" value="1"/>
</dbReference>
<dbReference type="STRING" id="157652.A0A371G049"/>
<dbReference type="PANTHER" id="PTHR32009">
    <property type="entry name" value="TMV RESISTANCE PROTEIN N-LIKE"/>
    <property type="match status" value="1"/>
</dbReference>
<reference evidence="3" key="1">
    <citation type="submission" date="2018-05" db="EMBL/GenBank/DDBJ databases">
        <title>Draft genome of Mucuna pruriens seed.</title>
        <authorList>
            <person name="Nnadi N.E."/>
            <person name="Vos R."/>
            <person name="Hasami M.H."/>
            <person name="Devisetty U.K."/>
            <person name="Aguiy J.C."/>
        </authorList>
    </citation>
    <scope>NUCLEOTIDE SEQUENCE [LARGE SCALE GENOMIC DNA]</scope>
    <source>
        <strain evidence="3">JCA_2017</strain>
    </source>
</reference>
<proteinExistence type="predicted"/>
<name>A0A371G049_MUCPR</name>
<dbReference type="AlphaFoldDB" id="A0A371G049"/>
<evidence type="ECO:0000256" key="1">
    <source>
        <dbReference type="ARBA" id="ARBA00023027"/>
    </source>
</evidence>
<dbReference type="InterPro" id="IPR035897">
    <property type="entry name" value="Toll_tir_struct_dom_sf"/>
</dbReference>
<evidence type="ECO:0000313" key="4">
    <source>
        <dbReference type="Proteomes" id="UP000257109"/>
    </source>
</evidence>
<organism evidence="3 4">
    <name type="scientific">Mucuna pruriens</name>
    <name type="common">Velvet bean</name>
    <name type="synonym">Dolichos pruriens</name>
    <dbReference type="NCBI Taxonomy" id="157652"/>
    <lineage>
        <taxon>Eukaryota</taxon>
        <taxon>Viridiplantae</taxon>
        <taxon>Streptophyta</taxon>
        <taxon>Embryophyta</taxon>
        <taxon>Tracheophyta</taxon>
        <taxon>Spermatophyta</taxon>
        <taxon>Magnoliopsida</taxon>
        <taxon>eudicotyledons</taxon>
        <taxon>Gunneridae</taxon>
        <taxon>Pentapetalae</taxon>
        <taxon>rosids</taxon>
        <taxon>fabids</taxon>
        <taxon>Fabales</taxon>
        <taxon>Fabaceae</taxon>
        <taxon>Papilionoideae</taxon>
        <taxon>50 kb inversion clade</taxon>
        <taxon>NPAAA clade</taxon>
        <taxon>indigoferoid/millettioid clade</taxon>
        <taxon>Phaseoleae</taxon>
        <taxon>Mucuna</taxon>
    </lineage>
</organism>
<evidence type="ECO:0000313" key="3">
    <source>
        <dbReference type="EMBL" id="RDX83901.1"/>
    </source>
</evidence>
<dbReference type="OrthoDB" id="1718299at2759"/>
<dbReference type="FunFam" id="3.40.50.10140:FF:000007">
    <property type="entry name" value="Disease resistance protein (TIR-NBS-LRR class)"/>
    <property type="match status" value="1"/>
</dbReference>
<keyword evidence="4" id="KW-1185">Reference proteome</keyword>
<dbReference type="PROSITE" id="PS50104">
    <property type="entry name" value="TIR"/>
    <property type="match status" value="1"/>
</dbReference>
<feature type="non-terminal residue" evidence="3">
    <location>
        <position position="1"/>
    </location>
</feature>
<evidence type="ECO:0000259" key="2">
    <source>
        <dbReference type="PROSITE" id="PS50104"/>
    </source>
</evidence>
<dbReference type="PANTHER" id="PTHR32009:SF110">
    <property type="entry name" value="DISEASE RESISTANCE PROTEIN (TIR-NBS-LRR CLASS)"/>
    <property type="match status" value="1"/>
</dbReference>
<keyword evidence="1" id="KW-0520">NAD</keyword>
<dbReference type="GO" id="GO:0007165">
    <property type="term" value="P:signal transduction"/>
    <property type="evidence" value="ECO:0007669"/>
    <property type="project" value="InterPro"/>
</dbReference>
<accession>A0A371G049</accession>
<feature type="domain" description="TIR" evidence="2">
    <location>
        <begin position="31"/>
        <end position="165"/>
    </location>
</feature>